<dbReference type="HOGENOM" id="CLU_020473_0_0_10"/>
<evidence type="ECO:0000256" key="1">
    <source>
        <dbReference type="SAM" id="Phobius"/>
    </source>
</evidence>
<dbReference type="Proteomes" id="UP000001635">
    <property type="component" value="Chromosome"/>
</dbReference>
<sequence>MGYKNFLTGIITAAFLSLVVFFPKSQFRPGFSPGWESAVVVFIHAVLIWVVIEQVLKSKWINKLSYKVLLSVFIGVLIVFTIQRVFVDLANWELFSLDSSLPQRRVFVFTFFRGVVITLFLFFIEYLLFIIKETERLKRDAESIKQENLEAKLFALQQQINPHFLFNALNTLHSIAPDAETKKYVLNFSNVFRYQLNQNRTLLASLKDELEFTMAYLHILKERFEDGLIINIDIPSECLGRKTPPVAMQMLIENAIKHNVLSEEFPLHLKIFVKDNYLVVSNNIQHKDTMETSTGIGLHNISERYRLMSENDVIISDYSKTFTVKLPLI</sequence>
<dbReference type="InterPro" id="IPR010559">
    <property type="entry name" value="Sig_transdc_His_kin_internal"/>
</dbReference>
<organism evidence="3 4">
    <name type="scientific">Cyclobacterium marinum (strain ATCC 25205 / DSM 745 / LMG 13164 / NCIMB 1802)</name>
    <name type="common">Flectobacillus marinus</name>
    <dbReference type="NCBI Taxonomy" id="880070"/>
    <lineage>
        <taxon>Bacteria</taxon>
        <taxon>Pseudomonadati</taxon>
        <taxon>Bacteroidota</taxon>
        <taxon>Cytophagia</taxon>
        <taxon>Cytophagales</taxon>
        <taxon>Cyclobacteriaceae</taxon>
        <taxon>Cyclobacterium</taxon>
    </lineage>
</organism>
<dbReference type="PANTHER" id="PTHR34220">
    <property type="entry name" value="SENSOR HISTIDINE KINASE YPDA"/>
    <property type="match status" value="1"/>
</dbReference>
<dbReference type="eggNOG" id="COG2972">
    <property type="taxonomic scope" value="Bacteria"/>
</dbReference>
<feature type="transmembrane region" description="Helical" evidence="1">
    <location>
        <begin position="68"/>
        <end position="86"/>
    </location>
</feature>
<evidence type="ECO:0000313" key="4">
    <source>
        <dbReference type="Proteomes" id="UP000001635"/>
    </source>
</evidence>
<keyword evidence="3" id="KW-0418">Kinase</keyword>
<evidence type="ECO:0000313" key="3">
    <source>
        <dbReference type="EMBL" id="AEL26223.1"/>
    </source>
</evidence>
<dbReference type="KEGG" id="cmr:Cycma_2482"/>
<dbReference type="GO" id="GO:0000155">
    <property type="term" value="F:phosphorelay sensor kinase activity"/>
    <property type="evidence" value="ECO:0007669"/>
    <property type="project" value="InterPro"/>
</dbReference>
<dbReference type="AlphaFoldDB" id="G0IUZ9"/>
<feature type="transmembrane region" description="Helical" evidence="1">
    <location>
        <begin position="37"/>
        <end position="56"/>
    </location>
</feature>
<reference evidence="4" key="1">
    <citation type="submission" date="2011-07" db="EMBL/GenBank/DDBJ databases">
        <title>The complete genome of Cyclobacterium marinum DSM 745.</title>
        <authorList>
            <person name="Lucas S."/>
            <person name="Han J."/>
            <person name="Lapidus A."/>
            <person name="Bruce D."/>
            <person name="Goodwin L."/>
            <person name="Pitluck S."/>
            <person name="Peters L."/>
            <person name="Kyrpides N."/>
            <person name="Mavromatis K."/>
            <person name="Ivanova N."/>
            <person name="Ovchinnikova G."/>
            <person name="Chertkov O."/>
            <person name="Detter J.C."/>
            <person name="Tapia R."/>
            <person name="Han C."/>
            <person name="Land M."/>
            <person name="Hauser L."/>
            <person name="Markowitz V."/>
            <person name="Cheng J.-F."/>
            <person name="Hugenholtz P."/>
            <person name="Woyke T."/>
            <person name="Wu D."/>
            <person name="Tindall B."/>
            <person name="Schuetze A."/>
            <person name="Brambilla E."/>
            <person name="Klenk H.-P."/>
            <person name="Eisen J.A."/>
        </authorList>
    </citation>
    <scope>NUCLEOTIDE SEQUENCE [LARGE SCALE GENOMIC DNA]</scope>
    <source>
        <strain evidence="4">ATCC 25205 / DSM 745 / LMG 13164 / NCIMB 1802</strain>
    </source>
</reference>
<dbReference type="InterPro" id="IPR050640">
    <property type="entry name" value="Bact_2-comp_sensor_kinase"/>
</dbReference>
<dbReference type="PANTHER" id="PTHR34220:SF7">
    <property type="entry name" value="SENSOR HISTIDINE KINASE YPDA"/>
    <property type="match status" value="1"/>
</dbReference>
<dbReference type="OrthoDB" id="927174at2"/>
<proteinExistence type="predicted"/>
<name>G0IUZ9_CYCMS</name>
<dbReference type="RefSeq" id="WP_014020516.1">
    <property type="nucleotide sequence ID" value="NC_015914.1"/>
</dbReference>
<feature type="transmembrane region" description="Helical" evidence="1">
    <location>
        <begin position="106"/>
        <end position="129"/>
    </location>
</feature>
<feature type="domain" description="Signal transduction histidine kinase internal region" evidence="2">
    <location>
        <begin position="151"/>
        <end position="227"/>
    </location>
</feature>
<evidence type="ECO:0000259" key="2">
    <source>
        <dbReference type="Pfam" id="PF06580"/>
    </source>
</evidence>
<dbReference type="EMBL" id="CP002955">
    <property type="protein sequence ID" value="AEL26223.1"/>
    <property type="molecule type" value="Genomic_DNA"/>
</dbReference>
<keyword evidence="1" id="KW-0812">Transmembrane</keyword>
<dbReference type="GO" id="GO:0016020">
    <property type="term" value="C:membrane"/>
    <property type="evidence" value="ECO:0007669"/>
    <property type="project" value="InterPro"/>
</dbReference>
<dbReference type="STRING" id="880070.Cycma_2482"/>
<dbReference type="Pfam" id="PF06580">
    <property type="entry name" value="His_kinase"/>
    <property type="match status" value="1"/>
</dbReference>
<keyword evidence="1" id="KW-1133">Transmembrane helix</keyword>
<accession>G0IUZ9</accession>
<keyword evidence="1" id="KW-0472">Membrane</keyword>
<keyword evidence="3" id="KW-0808">Transferase</keyword>
<keyword evidence="4" id="KW-1185">Reference proteome</keyword>
<protein>
    <submittedName>
        <fullName evidence="3">Putative signal transduction histidine kinase</fullName>
    </submittedName>
</protein>
<gene>
    <name evidence="3" type="ordered locus">Cycma_2482</name>
</gene>